<dbReference type="InterPro" id="IPR000994">
    <property type="entry name" value="Pept_M24"/>
</dbReference>
<keyword evidence="4" id="KW-1185">Reference proteome</keyword>
<dbReference type="AlphaFoldDB" id="A0A418Q711"/>
<sequence>MSEFFPIDTFSKRLSTVREAAAQAGLDGVIITPGPDMEYLISSAIHTHERFTALVLTADAARIIVPGVDVADLKKSVAGKLGMEIIGWNDGDDPYGYIAEGSYAVSAAMTADHLLELQSRGISTVNATQVLAQTFVRKDDEELAELRRASAAIDEVHRQVPSLLRAGVTENDVAKELERLILVEHEVVDFVIVGSGPHGADPHHDHSDRVIEEGDVVVVDIGGTLASGYHSDCTRTYVVGEPTDEQQKIYDVLQRAQQAGLDFAKPGVTAGDVDKVVRDIITEAGYGEYFIHRTGHGIGLSCHEEPFIIAGNDFVIDEGMAFSIEPGIYIPGQWGARIEDIVLVASDKVEPINTTPHELVRVG</sequence>
<dbReference type="RefSeq" id="WP_119664753.1">
    <property type="nucleotide sequence ID" value="NZ_QXJK01000005.1"/>
</dbReference>
<dbReference type="InterPro" id="IPR050659">
    <property type="entry name" value="Peptidase_M24B"/>
</dbReference>
<feature type="domain" description="Peptidase M24" evidence="1">
    <location>
        <begin position="145"/>
        <end position="344"/>
    </location>
</feature>
<organism evidence="3 4">
    <name type="scientific">Corynebacterium falsenii</name>
    <dbReference type="NCBI Taxonomy" id="108486"/>
    <lineage>
        <taxon>Bacteria</taxon>
        <taxon>Bacillati</taxon>
        <taxon>Actinomycetota</taxon>
        <taxon>Actinomycetes</taxon>
        <taxon>Mycobacteriales</taxon>
        <taxon>Corynebacteriaceae</taxon>
        <taxon>Corynebacterium</taxon>
    </lineage>
</organism>
<dbReference type="InterPro" id="IPR000587">
    <property type="entry name" value="Creatinase_N"/>
</dbReference>
<keyword evidence="3" id="KW-0378">Hydrolase</keyword>
<dbReference type="InterPro" id="IPR029149">
    <property type="entry name" value="Creatin/AminoP/Spt16_N"/>
</dbReference>
<dbReference type="Gene3D" id="3.90.230.10">
    <property type="entry name" value="Creatinase/methionine aminopeptidase superfamily"/>
    <property type="match status" value="1"/>
</dbReference>
<dbReference type="OrthoDB" id="9806388at2"/>
<comment type="caution">
    <text evidence="3">The sequence shown here is derived from an EMBL/GenBank/DDBJ whole genome shotgun (WGS) entry which is preliminary data.</text>
</comment>
<reference evidence="3 4" key="1">
    <citation type="submission" date="2018-09" db="EMBL/GenBank/DDBJ databases">
        <title>Optimization and identification of Corynebacterium falsenii FN1-14 from fish paste.</title>
        <authorList>
            <person name="Daroonpunt R."/>
            <person name="Tanasupawat S."/>
        </authorList>
    </citation>
    <scope>NUCLEOTIDE SEQUENCE [LARGE SCALE GENOMIC DNA]</scope>
    <source>
        <strain evidence="3 4">FN1-14</strain>
    </source>
</reference>
<dbReference type="Gene3D" id="3.40.350.10">
    <property type="entry name" value="Creatinase/prolidase N-terminal domain"/>
    <property type="match status" value="1"/>
</dbReference>
<evidence type="ECO:0000259" key="1">
    <source>
        <dbReference type="Pfam" id="PF00557"/>
    </source>
</evidence>
<dbReference type="EMBL" id="QXJK01000005">
    <property type="protein sequence ID" value="RIX34897.1"/>
    <property type="molecule type" value="Genomic_DNA"/>
</dbReference>
<dbReference type="CDD" id="cd01092">
    <property type="entry name" value="APP-like"/>
    <property type="match status" value="1"/>
</dbReference>
<dbReference type="Proteomes" id="UP000285278">
    <property type="component" value="Unassembled WGS sequence"/>
</dbReference>
<feature type="domain" description="Creatinase N-terminal" evidence="2">
    <location>
        <begin position="13"/>
        <end position="102"/>
    </location>
</feature>
<name>A0A418Q711_9CORY</name>
<dbReference type="SUPFAM" id="SSF53092">
    <property type="entry name" value="Creatinase/prolidase N-terminal domain"/>
    <property type="match status" value="1"/>
</dbReference>
<keyword evidence="3" id="KW-0031">Aminopeptidase</keyword>
<dbReference type="Pfam" id="PF00557">
    <property type="entry name" value="Peptidase_M24"/>
    <property type="match status" value="1"/>
</dbReference>
<keyword evidence="3" id="KW-0645">Protease</keyword>
<proteinExistence type="predicted"/>
<protein>
    <submittedName>
        <fullName evidence="3">Aminopeptidase P family protein</fullName>
    </submittedName>
</protein>
<accession>A0A418Q711</accession>
<dbReference type="GO" id="GO:0004177">
    <property type="term" value="F:aminopeptidase activity"/>
    <property type="evidence" value="ECO:0007669"/>
    <property type="project" value="UniProtKB-KW"/>
</dbReference>
<evidence type="ECO:0000313" key="3">
    <source>
        <dbReference type="EMBL" id="RIX34897.1"/>
    </source>
</evidence>
<dbReference type="STRING" id="1451189.CFAL_06780"/>
<dbReference type="PANTHER" id="PTHR46112:SF3">
    <property type="entry name" value="AMINOPEPTIDASE YPDF"/>
    <property type="match status" value="1"/>
</dbReference>
<evidence type="ECO:0000313" key="4">
    <source>
        <dbReference type="Proteomes" id="UP000285278"/>
    </source>
</evidence>
<dbReference type="InterPro" id="IPR036005">
    <property type="entry name" value="Creatinase/aminopeptidase-like"/>
</dbReference>
<evidence type="ECO:0000259" key="2">
    <source>
        <dbReference type="Pfam" id="PF01321"/>
    </source>
</evidence>
<dbReference type="Pfam" id="PF01321">
    <property type="entry name" value="Creatinase_N"/>
    <property type="match status" value="1"/>
</dbReference>
<gene>
    <name evidence="3" type="ORF">D3M95_06230</name>
</gene>
<dbReference type="SUPFAM" id="SSF55920">
    <property type="entry name" value="Creatinase/aminopeptidase"/>
    <property type="match status" value="1"/>
</dbReference>
<dbReference type="PANTHER" id="PTHR46112">
    <property type="entry name" value="AMINOPEPTIDASE"/>
    <property type="match status" value="1"/>
</dbReference>